<evidence type="ECO:0000256" key="1">
    <source>
        <dbReference type="SAM" id="Phobius"/>
    </source>
</evidence>
<keyword evidence="1" id="KW-1133">Transmembrane helix</keyword>
<proteinExistence type="predicted"/>
<dbReference type="HOGENOM" id="CLU_3128097_0_0_1"/>
<protein>
    <submittedName>
        <fullName evidence="2 3">Uncharacterized protein</fullName>
    </submittedName>
</protein>
<dbReference type="EnsemblPlants" id="KRH30738">
    <property type="protein sequence ID" value="KRH30738"/>
    <property type="gene ID" value="GLYMA_11G204000"/>
</dbReference>
<sequence>MIILLSYYSFLFFYIIYAHSYLISICYLLYPFITATTKVALNLYILYTLS</sequence>
<evidence type="ECO:0000313" key="4">
    <source>
        <dbReference type="Proteomes" id="UP000008827"/>
    </source>
</evidence>
<dbReference type="Gramene" id="KRH30738">
    <property type="protein sequence ID" value="KRH30738"/>
    <property type="gene ID" value="GLYMA_11G204000"/>
</dbReference>
<evidence type="ECO:0000313" key="3">
    <source>
        <dbReference type="EnsemblPlants" id="KRH30738"/>
    </source>
</evidence>
<dbReference type="Proteomes" id="UP000008827">
    <property type="component" value="Chromosome 11"/>
</dbReference>
<gene>
    <name evidence="2" type="ORF">GLYMA_11G204000</name>
</gene>
<organism evidence="2">
    <name type="scientific">Glycine max</name>
    <name type="common">Soybean</name>
    <name type="synonym">Glycine hispida</name>
    <dbReference type="NCBI Taxonomy" id="3847"/>
    <lineage>
        <taxon>Eukaryota</taxon>
        <taxon>Viridiplantae</taxon>
        <taxon>Streptophyta</taxon>
        <taxon>Embryophyta</taxon>
        <taxon>Tracheophyta</taxon>
        <taxon>Spermatophyta</taxon>
        <taxon>Magnoliopsida</taxon>
        <taxon>eudicotyledons</taxon>
        <taxon>Gunneridae</taxon>
        <taxon>Pentapetalae</taxon>
        <taxon>rosids</taxon>
        <taxon>fabids</taxon>
        <taxon>Fabales</taxon>
        <taxon>Fabaceae</taxon>
        <taxon>Papilionoideae</taxon>
        <taxon>50 kb inversion clade</taxon>
        <taxon>NPAAA clade</taxon>
        <taxon>indigoferoid/millettioid clade</taxon>
        <taxon>Phaseoleae</taxon>
        <taxon>Glycine</taxon>
        <taxon>Glycine subgen. Soja</taxon>
    </lineage>
</organism>
<reference evidence="2" key="3">
    <citation type="submission" date="2018-07" db="EMBL/GenBank/DDBJ databases">
        <title>WGS assembly of Glycine max.</title>
        <authorList>
            <person name="Schmutz J."/>
            <person name="Cannon S."/>
            <person name="Schlueter J."/>
            <person name="Ma J."/>
            <person name="Mitros T."/>
            <person name="Nelson W."/>
            <person name="Hyten D."/>
            <person name="Song Q."/>
            <person name="Thelen J."/>
            <person name="Cheng J."/>
            <person name="Xu D."/>
            <person name="Hellsten U."/>
            <person name="May G."/>
            <person name="Yu Y."/>
            <person name="Sakurai T."/>
            <person name="Umezawa T."/>
            <person name="Bhattacharyya M."/>
            <person name="Sandhu D."/>
            <person name="Valliyodan B."/>
            <person name="Lindquist E."/>
            <person name="Peto M."/>
            <person name="Grant D."/>
            <person name="Shu S."/>
            <person name="Goodstein D."/>
            <person name="Barry K."/>
            <person name="Futrell-Griggs M."/>
            <person name="Abernathy B."/>
            <person name="Du J."/>
            <person name="Tian Z."/>
            <person name="Zhu L."/>
            <person name="Gill N."/>
            <person name="Joshi T."/>
            <person name="Libault M."/>
            <person name="Sethuraman A."/>
            <person name="Zhang X."/>
            <person name="Shinozaki K."/>
            <person name="Nguyen H."/>
            <person name="Wing R."/>
            <person name="Cregan P."/>
            <person name="Specht J."/>
            <person name="Grimwood J."/>
            <person name="Rokhsar D."/>
            <person name="Stacey G."/>
            <person name="Shoemaker R."/>
            <person name="Jackson S."/>
        </authorList>
    </citation>
    <scope>NUCLEOTIDE SEQUENCE</scope>
    <source>
        <tissue evidence="2">Callus</tissue>
    </source>
</reference>
<dbReference type="InParanoid" id="K7LR95"/>
<dbReference type="PaxDb" id="3847-GLYMA11G31920.1"/>
<keyword evidence="4" id="KW-1185">Reference proteome</keyword>
<reference evidence="3" key="2">
    <citation type="submission" date="2018-02" db="UniProtKB">
        <authorList>
            <consortium name="EnsemblPlants"/>
        </authorList>
    </citation>
    <scope>IDENTIFICATION</scope>
    <source>
        <strain evidence="3">Williams 82</strain>
    </source>
</reference>
<reference evidence="2 3" key="1">
    <citation type="journal article" date="2010" name="Nature">
        <title>Genome sequence of the palaeopolyploid soybean.</title>
        <authorList>
            <person name="Schmutz J."/>
            <person name="Cannon S.B."/>
            <person name="Schlueter J."/>
            <person name="Ma J."/>
            <person name="Mitros T."/>
            <person name="Nelson W."/>
            <person name="Hyten D.L."/>
            <person name="Song Q."/>
            <person name="Thelen J.J."/>
            <person name="Cheng J."/>
            <person name="Xu D."/>
            <person name="Hellsten U."/>
            <person name="May G.D."/>
            <person name="Yu Y."/>
            <person name="Sakurai T."/>
            <person name="Umezawa T."/>
            <person name="Bhattacharyya M.K."/>
            <person name="Sandhu D."/>
            <person name="Valliyodan B."/>
            <person name="Lindquist E."/>
            <person name="Peto M."/>
            <person name="Grant D."/>
            <person name="Shu S."/>
            <person name="Goodstein D."/>
            <person name="Barry K."/>
            <person name="Futrell-Griggs M."/>
            <person name="Abernathy B."/>
            <person name="Du J."/>
            <person name="Tian Z."/>
            <person name="Zhu L."/>
            <person name="Gill N."/>
            <person name="Joshi T."/>
            <person name="Libault M."/>
            <person name="Sethuraman A."/>
            <person name="Zhang X.-C."/>
            <person name="Shinozaki K."/>
            <person name="Nguyen H.T."/>
            <person name="Wing R.A."/>
            <person name="Cregan P."/>
            <person name="Specht J."/>
            <person name="Grimwood J."/>
            <person name="Rokhsar D."/>
            <person name="Stacey G."/>
            <person name="Shoemaker R.C."/>
            <person name="Jackson S.A."/>
        </authorList>
    </citation>
    <scope>NUCLEOTIDE SEQUENCE [LARGE SCALE GENOMIC DNA]</scope>
    <source>
        <strain evidence="3">cv. Williams 82</strain>
        <tissue evidence="2">Callus</tissue>
    </source>
</reference>
<dbReference type="AlphaFoldDB" id="K7LR95"/>
<evidence type="ECO:0000313" key="2">
    <source>
        <dbReference type="EMBL" id="KRH30738.1"/>
    </source>
</evidence>
<feature type="transmembrane region" description="Helical" evidence="1">
    <location>
        <begin position="6"/>
        <end position="30"/>
    </location>
</feature>
<keyword evidence="1" id="KW-0812">Transmembrane</keyword>
<dbReference type="EMBL" id="CM000844">
    <property type="protein sequence ID" value="KRH30738.1"/>
    <property type="molecule type" value="Genomic_DNA"/>
</dbReference>
<keyword evidence="1" id="KW-0472">Membrane</keyword>
<accession>K7LR95</accession>
<name>K7LR95_SOYBN</name>